<evidence type="ECO:0000256" key="6">
    <source>
        <dbReference type="ARBA" id="ARBA00022692"/>
    </source>
</evidence>
<gene>
    <name evidence="12" type="ORF">FVE85_5328</name>
</gene>
<keyword evidence="5 12" id="KW-0808">Transferase</keyword>
<name>A0A5J4Z452_PORPP</name>
<reference evidence="13" key="1">
    <citation type="journal article" date="2019" name="Nat. Commun.">
        <title>Expansion of phycobilisome linker gene families in mesophilic red algae.</title>
        <authorList>
            <person name="Lee J."/>
            <person name="Kim D."/>
            <person name="Bhattacharya D."/>
            <person name="Yoon H.S."/>
        </authorList>
    </citation>
    <scope>NUCLEOTIDE SEQUENCE [LARGE SCALE GENOMIC DNA]</scope>
    <source>
        <strain evidence="13">CCMP 1328</strain>
    </source>
</reference>
<comment type="pathway">
    <text evidence="2">Protein modification; protein glycosylation.</text>
</comment>
<dbReference type="Proteomes" id="UP000324585">
    <property type="component" value="Unassembled WGS sequence"/>
</dbReference>
<evidence type="ECO:0000256" key="3">
    <source>
        <dbReference type="ARBA" id="ARBA00007063"/>
    </source>
</evidence>
<evidence type="ECO:0000256" key="10">
    <source>
        <dbReference type="RuleBase" id="RU363075"/>
    </source>
</evidence>
<feature type="transmembrane region" description="Helical" evidence="10">
    <location>
        <begin position="186"/>
        <end position="211"/>
    </location>
</feature>
<evidence type="ECO:0000313" key="12">
    <source>
        <dbReference type="EMBL" id="KAA8497743.1"/>
    </source>
</evidence>
<evidence type="ECO:0000256" key="1">
    <source>
        <dbReference type="ARBA" id="ARBA00004477"/>
    </source>
</evidence>
<evidence type="ECO:0000256" key="5">
    <source>
        <dbReference type="ARBA" id="ARBA00022679"/>
    </source>
</evidence>
<keyword evidence="9 10" id="KW-0472">Membrane</keyword>
<accession>A0A5J4Z452</accession>
<keyword evidence="4 10" id="KW-0328">Glycosyltransferase</keyword>
<proteinExistence type="inferred from homology"/>
<dbReference type="AlphaFoldDB" id="A0A5J4Z452"/>
<protein>
    <recommendedName>
        <fullName evidence="10">Mannosyltransferase</fullName>
        <ecNumber evidence="10">2.4.1.-</ecNumber>
    </recommendedName>
</protein>
<dbReference type="PANTHER" id="PTHR22760">
    <property type="entry name" value="GLYCOSYLTRANSFERASE"/>
    <property type="match status" value="1"/>
</dbReference>
<dbReference type="GO" id="GO:0006487">
    <property type="term" value="P:protein N-linked glycosylation"/>
    <property type="evidence" value="ECO:0007669"/>
    <property type="project" value="TreeGrafter"/>
</dbReference>
<dbReference type="InterPro" id="IPR005599">
    <property type="entry name" value="GPI_mannosylTrfase"/>
</dbReference>
<dbReference type="GO" id="GO:0005789">
    <property type="term" value="C:endoplasmic reticulum membrane"/>
    <property type="evidence" value="ECO:0007669"/>
    <property type="project" value="UniProtKB-SubCell"/>
</dbReference>
<feature type="signal peptide" evidence="11">
    <location>
        <begin position="1"/>
        <end position="37"/>
    </location>
</feature>
<dbReference type="UniPathway" id="UPA00378"/>
<dbReference type="OrthoDB" id="497541at2759"/>
<comment type="subcellular location">
    <subcellularLocation>
        <location evidence="1 10">Endoplasmic reticulum membrane</location>
        <topology evidence="1 10">Multi-pass membrane protein</topology>
    </subcellularLocation>
</comment>
<evidence type="ECO:0000313" key="13">
    <source>
        <dbReference type="Proteomes" id="UP000324585"/>
    </source>
</evidence>
<comment type="similarity">
    <text evidence="3 10">Belongs to the glycosyltransferase 22 family.</text>
</comment>
<feature type="transmembrane region" description="Helical" evidence="10">
    <location>
        <begin position="77"/>
        <end position="96"/>
    </location>
</feature>
<feature type="transmembrane region" description="Helical" evidence="10">
    <location>
        <begin position="386"/>
        <end position="407"/>
    </location>
</feature>
<evidence type="ECO:0000256" key="11">
    <source>
        <dbReference type="SAM" id="SignalP"/>
    </source>
</evidence>
<dbReference type="GO" id="GO:0000026">
    <property type="term" value="F:alpha-1,2-mannosyltransferase activity"/>
    <property type="evidence" value="ECO:0007669"/>
    <property type="project" value="TreeGrafter"/>
</dbReference>
<evidence type="ECO:0000256" key="7">
    <source>
        <dbReference type="ARBA" id="ARBA00022824"/>
    </source>
</evidence>
<feature type="transmembrane region" description="Helical" evidence="10">
    <location>
        <begin position="223"/>
        <end position="243"/>
    </location>
</feature>
<organism evidence="12 13">
    <name type="scientific">Porphyridium purpureum</name>
    <name type="common">Red alga</name>
    <name type="synonym">Porphyridium cruentum</name>
    <dbReference type="NCBI Taxonomy" id="35688"/>
    <lineage>
        <taxon>Eukaryota</taxon>
        <taxon>Rhodophyta</taxon>
        <taxon>Bangiophyceae</taxon>
        <taxon>Porphyridiales</taxon>
        <taxon>Porphyridiaceae</taxon>
        <taxon>Porphyridium</taxon>
    </lineage>
</organism>
<evidence type="ECO:0000256" key="9">
    <source>
        <dbReference type="ARBA" id="ARBA00023136"/>
    </source>
</evidence>
<feature type="transmembrane region" description="Helical" evidence="10">
    <location>
        <begin position="316"/>
        <end position="334"/>
    </location>
</feature>
<dbReference type="OMA" id="PRDMHAK"/>
<sequence>MRTALSAIFSRHRAVPGWAPNVVTAFLFLLFLRLGSAMVSGIEDCDETFNYWEPLHYLVFGYGFQTWEYSPQFALRSYVFLLPYSVVAKIGSMVSLGSKGPAEIKYNAFLAVRFAQAFACAAAETYLYDSVIWRFGKPAARLLLALLMAAPGLFRASVELLPSSFAMIGVCAATAAWLVGEFQLAVLGIAVAAVMGWPFAAVLGLPMSFHITYRKGILQFMQWMFSDGLVLAFTCFIVDTRFYGRFTLAPANLVIYNVLPAQGAGPTAFGVEDWKYYVFNMVLNLNVSALLLVLYPLLWIWDGLVADAWPTRQDALTRLIFLSPAFIWLFVMFNQPHKEERFLAPVYPLVALVSAVSLDDVLRIVFGLSRNLSESSRKYRVIVKNLFCLAVVCVAFALGASRMLAVIKGYSAPMKIYTHLSTLELQYGEGPRSKALPQDVYNICVGKEWYRFPSNFFLPSSQFRLRFIKSEFSGLLPKEFAESGRGTQRTPPGMNMYNEEDPAQYFNDTLACHYFVELDLEESVSGTTPTNPIPPEARAAIWEEDFLWSEKSRPFFRAFYVPGWEHQYWTLAKYRIYRNAHLLPFRRN</sequence>
<evidence type="ECO:0000256" key="2">
    <source>
        <dbReference type="ARBA" id="ARBA00004922"/>
    </source>
</evidence>
<feature type="transmembrane region" description="Helical" evidence="10">
    <location>
        <begin position="163"/>
        <end position="180"/>
    </location>
</feature>
<dbReference type="EMBL" id="VRMN01000001">
    <property type="protein sequence ID" value="KAA8497743.1"/>
    <property type="molecule type" value="Genomic_DNA"/>
</dbReference>
<keyword evidence="7 10" id="KW-0256">Endoplasmic reticulum</keyword>
<dbReference type="Pfam" id="PF03901">
    <property type="entry name" value="Glyco_transf_22"/>
    <property type="match status" value="1"/>
</dbReference>
<comment type="caution">
    <text evidence="12">The sequence shown here is derived from an EMBL/GenBank/DDBJ whole genome shotgun (WGS) entry which is preliminary data.</text>
</comment>
<evidence type="ECO:0000256" key="8">
    <source>
        <dbReference type="ARBA" id="ARBA00022989"/>
    </source>
</evidence>
<dbReference type="EC" id="2.4.1.-" evidence="10"/>
<keyword evidence="13" id="KW-1185">Reference proteome</keyword>
<keyword evidence="8 10" id="KW-1133">Transmembrane helix</keyword>
<keyword evidence="6 10" id="KW-0812">Transmembrane</keyword>
<feature type="transmembrane region" description="Helical" evidence="10">
    <location>
        <begin position="108"/>
        <end position="127"/>
    </location>
</feature>
<feature type="chain" id="PRO_5023823236" description="Mannosyltransferase" evidence="11">
    <location>
        <begin position="38"/>
        <end position="588"/>
    </location>
</feature>
<feature type="transmembrane region" description="Helical" evidence="10">
    <location>
        <begin position="283"/>
        <end position="304"/>
    </location>
</feature>
<evidence type="ECO:0000256" key="4">
    <source>
        <dbReference type="ARBA" id="ARBA00022676"/>
    </source>
</evidence>
<dbReference type="PANTHER" id="PTHR22760:SF2">
    <property type="entry name" value="ALPHA-1,2-MANNOSYLTRANSFERASE ALG9"/>
    <property type="match status" value="1"/>
</dbReference>
<keyword evidence="11" id="KW-0732">Signal</keyword>